<gene>
    <name evidence="2" type="ORF">T265_12485</name>
</gene>
<evidence type="ECO:0000313" key="2">
    <source>
        <dbReference type="EMBL" id="KER34024.1"/>
    </source>
</evidence>
<evidence type="ECO:0000256" key="1">
    <source>
        <dbReference type="SAM" id="MobiDB-lite"/>
    </source>
</evidence>
<dbReference type="CTD" id="20326653"/>
<organism evidence="2 3">
    <name type="scientific">Opisthorchis viverrini</name>
    <name type="common">Southeast Asian liver fluke</name>
    <dbReference type="NCBI Taxonomy" id="6198"/>
    <lineage>
        <taxon>Eukaryota</taxon>
        <taxon>Metazoa</taxon>
        <taxon>Spiralia</taxon>
        <taxon>Lophotrochozoa</taxon>
        <taxon>Platyhelminthes</taxon>
        <taxon>Trematoda</taxon>
        <taxon>Digenea</taxon>
        <taxon>Opisthorchiida</taxon>
        <taxon>Opisthorchiata</taxon>
        <taxon>Opisthorchiidae</taxon>
        <taxon>Opisthorchis</taxon>
    </lineage>
</organism>
<dbReference type="AlphaFoldDB" id="A0A075AJV1"/>
<sequence>MFAHKQAGQQAALARTLDSRSMLPVRIKDARRKFRLRNVEDAESAAARYAEGNIVFSDRAEASLLDWIPVDSRLSVVRLTTHHRTNANWNCAKNHLPHKSRTLRLATSGPRSQTKLPEPAPLKPAGQNGVGYKRPQGKHYPKCYSKPECLFAVQPSQPHPSIGSLIGPYLCWRPGDRFHLVASTAPPGASSDAR</sequence>
<dbReference type="GeneID" id="20326653"/>
<protein>
    <submittedName>
        <fullName evidence="2">Uncharacterized protein</fullName>
    </submittedName>
</protein>
<proteinExistence type="predicted"/>
<dbReference type="KEGG" id="ovi:T265_12485"/>
<accession>A0A075AJV1</accession>
<dbReference type="Proteomes" id="UP000054324">
    <property type="component" value="Unassembled WGS sequence"/>
</dbReference>
<keyword evidence="3" id="KW-1185">Reference proteome</keyword>
<dbReference type="OrthoDB" id="6242194at2759"/>
<reference evidence="2 3" key="1">
    <citation type="submission" date="2013-11" db="EMBL/GenBank/DDBJ databases">
        <title>Opisthorchis viverrini - life in the bile duct.</title>
        <authorList>
            <person name="Young N.D."/>
            <person name="Nagarajan N."/>
            <person name="Lin S.J."/>
            <person name="Korhonen P.K."/>
            <person name="Jex A.R."/>
            <person name="Hall R.S."/>
            <person name="Safavi-Hemami H."/>
            <person name="Kaewkong W."/>
            <person name="Bertrand D."/>
            <person name="Gao S."/>
            <person name="Seet Q."/>
            <person name="Wongkham S."/>
            <person name="Teh B.T."/>
            <person name="Wongkham C."/>
            <person name="Intapan P.M."/>
            <person name="Maleewong W."/>
            <person name="Yang X."/>
            <person name="Hu M."/>
            <person name="Wang Z."/>
            <person name="Hofmann A."/>
            <person name="Sternberg P.W."/>
            <person name="Tan P."/>
            <person name="Wang J."/>
            <person name="Gasser R.B."/>
        </authorList>
    </citation>
    <scope>NUCLEOTIDE SEQUENCE [LARGE SCALE GENOMIC DNA]</scope>
</reference>
<evidence type="ECO:0000313" key="3">
    <source>
        <dbReference type="Proteomes" id="UP000054324"/>
    </source>
</evidence>
<dbReference type="EMBL" id="KL596620">
    <property type="protein sequence ID" value="KER34024.1"/>
    <property type="molecule type" value="Genomic_DNA"/>
</dbReference>
<feature type="region of interest" description="Disordered" evidence="1">
    <location>
        <begin position="107"/>
        <end position="129"/>
    </location>
</feature>
<dbReference type="RefSeq" id="XP_009162273.1">
    <property type="nucleotide sequence ID" value="XM_009164009.1"/>
</dbReference>
<name>A0A075AJV1_OPIVI</name>